<evidence type="ECO:0000256" key="1">
    <source>
        <dbReference type="ARBA" id="ARBA00022448"/>
    </source>
</evidence>
<dbReference type="PANTHER" id="PTHR42939:SF1">
    <property type="entry name" value="ABC TRANSPORTER ATP-BINDING PROTEIN ALBC-RELATED"/>
    <property type="match status" value="1"/>
</dbReference>
<evidence type="ECO:0000259" key="4">
    <source>
        <dbReference type="PROSITE" id="PS50893"/>
    </source>
</evidence>
<comment type="caution">
    <text evidence="5">The sequence shown here is derived from an EMBL/GenBank/DDBJ whole genome shotgun (WGS) entry which is preliminary data.</text>
</comment>
<protein>
    <submittedName>
        <fullName evidence="5">ABC superfamily transporter ATP-binding protein</fullName>
    </submittedName>
</protein>
<evidence type="ECO:0000313" key="5">
    <source>
        <dbReference type="EMBL" id="KED04220.1"/>
    </source>
</evidence>
<evidence type="ECO:0000256" key="2">
    <source>
        <dbReference type="ARBA" id="ARBA00022741"/>
    </source>
</evidence>
<dbReference type="GO" id="GO:0016887">
    <property type="term" value="F:ATP hydrolysis activity"/>
    <property type="evidence" value="ECO:0007669"/>
    <property type="project" value="InterPro"/>
</dbReference>
<dbReference type="SUPFAM" id="SSF52540">
    <property type="entry name" value="P-loop containing nucleoside triphosphate hydrolases"/>
    <property type="match status" value="1"/>
</dbReference>
<evidence type="ECO:0000256" key="3">
    <source>
        <dbReference type="ARBA" id="ARBA00022840"/>
    </source>
</evidence>
<dbReference type="SMART" id="SM00382">
    <property type="entry name" value="AAA"/>
    <property type="match status" value="1"/>
</dbReference>
<dbReference type="InterPro" id="IPR027417">
    <property type="entry name" value="P-loop_NTPase"/>
</dbReference>
<dbReference type="AlphaFoldDB" id="A0A922NU39"/>
<dbReference type="GO" id="GO:0005524">
    <property type="term" value="F:ATP binding"/>
    <property type="evidence" value="ECO:0007669"/>
    <property type="project" value="UniProtKB-KW"/>
</dbReference>
<proteinExistence type="predicted"/>
<dbReference type="EMBL" id="AWEX01000060">
    <property type="protein sequence ID" value="KED04220.1"/>
    <property type="molecule type" value="Genomic_DNA"/>
</dbReference>
<dbReference type="Gene3D" id="3.40.50.300">
    <property type="entry name" value="P-loop containing nucleotide triphosphate hydrolases"/>
    <property type="match status" value="1"/>
</dbReference>
<accession>A0A922NU39</accession>
<dbReference type="PANTHER" id="PTHR42939">
    <property type="entry name" value="ABC TRANSPORTER ATP-BINDING PROTEIN ALBC-RELATED"/>
    <property type="match status" value="1"/>
</dbReference>
<feature type="domain" description="ABC transporter" evidence="4">
    <location>
        <begin position="2"/>
        <end position="206"/>
    </location>
</feature>
<name>A0A922NU39_9STRE</name>
<dbReference type="InterPro" id="IPR051782">
    <property type="entry name" value="ABC_Transporter_VariousFunc"/>
</dbReference>
<keyword evidence="2" id="KW-0547">Nucleotide-binding</keyword>
<dbReference type="CDD" id="cd03230">
    <property type="entry name" value="ABC_DR_subfamily_A"/>
    <property type="match status" value="1"/>
</dbReference>
<keyword evidence="3 5" id="KW-0067">ATP-binding</keyword>
<evidence type="ECO:0000313" key="6">
    <source>
        <dbReference type="Proteomes" id="UP000028704"/>
    </source>
</evidence>
<dbReference type="InterPro" id="IPR003439">
    <property type="entry name" value="ABC_transporter-like_ATP-bd"/>
</dbReference>
<reference evidence="5 6" key="1">
    <citation type="journal article" date="2014" name="Int. J. Syst. Evol. Microbiol.">
        <title>Phylogenomics and the dynamic genome evolution of the genus Streptococcus.</title>
        <authorList>
            <consortium name="The Broad Institute Genome Sequencing Platform"/>
            <person name="Richards V.P."/>
            <person name="Palmer S.R."/>
            <person name="Pavinski Bitar P.D."/>
            <person name="Qin X."/>
            <person name="Weinstock G.M."/>
            <person name="Highlander S.K."/>
            <person name="Town C.D."/>
            <person name="Burne R.A."/>
            <person name="Stanhope M.J."/>
        </authorList>
    </citation>
    <scope>NUCLEOTIDE SEQUENCE [LARGE SCALE GENOMIC DNA]</scope>
    <source>
        <strain evidence="5 6">CECT 5772</strain>
    </source>
</reference>
<dbReference type="Pfam" id="PF00005">
    <property type="entry name" value="ABC_tran"/>
    <property type="match status" value="1"/>
</dbReference>
<gene>
    <name evidence="5" type="ORF">CECT5772_06488</name>
</gene>
<dbReference type="RefSeq" id="WP_037580557.1">
    <property type="nucleotide sequence ID" value="NZ_AWEX01000060.1"/>
</dbReference>
<dbReference type="InterPro" id="IPR003593">
    <property type="entry name" value="AAA+_ATPase"/>
</dbReference>
<dbReference type="Proteomes" id="UP000028704">
    <property type="component" value="Unassembled WGS sequence"/>
</dbReference>
<organism evidence="5 6">
    <name type="scientific">Streptococcus equi subsp. ruminatorum CECT 5772</name>
    <dbReference type="NCBI Taxonomy" id="1051981"/>
    <lineage>
        <taxon>Bacteria</taxon>
        <taxon>Bacillati</taxon>
        <taxon>Bacillota</taxon>
        <taxon>Bacilli</taxon>
        <taxon>Lactobacillales</taxon>
        <taxon>Streptococcaceae</taxon>
        <taxon>Streptococcus</taxon>
    </lineage>
</organism>
<sequence>MLRIEHGRKLYKGNLVLDDINLTFKEGNIYGLVGINGSGKTLILKALAGYIKLDEGAVYQDDKKIRQYHNYIEDAGVLIENPEFIAHLTLLQNLELLRSISPKARDIDLAFWLDVYHLHQFSQTAFKHLSLGTKKKLGLIQALMHHPKILILDEPMNALDDRSVEQTKKLLLEVSKNGLIILSSHLKTDIEDLCDEVIHVAEGKIV</sequence>
<keyword evidence="1" id="KW-0813">Transport</keyword>
<dbReference type="PROSITE" id="PS50893">
    <property type="entry name" value="ABC_TRANSPORTER_2"/>
    <property type="match status" value="1"/>
</dbReference>